<dbReference type="RefSeq" id="WP_317140352.1">
    <property type="nucleotide sequence ID" value="NZ_CP118157.1"/>
</dbReference>
<dbReference type="SMART" id="SM00421">
    <property type="entry name" value="HTH_LUXR"/>
    <property type="match status" value="1"/>
</dbReference>
<feature type="modified residue" description="4-aspartylphosphate" evidence="5">
    <location>
        <position position="55"/>
    </location>
</feature>
<keyword evidence="3" id="KW-0238">DNA-binding</keyword>
<dbReference type="InterPro" id="IPR001789">
    <property type="entry name" value="Sig_transdc_resp-reg_receiver"/>
</dbReference>
<dbReference type="PROSITE" id="PS00622">
    <property type="entry name" value="HTH_LUXR_1"/>
    <property type="match status" value="1"/>
</dbReference>
<proteinExistence type="predicted"/>
<dbReference type="InterPro" id="IPR000792">
    <property type="entry name" value="Tscrpt_reg_LuxR_C"/>
</dbReference>
<evidence type="ECO:0000256" key="1">
    <source>
        <dbReference type="ARBA" id="ARBA00022553"/>
    </source>
</evidence>
<dbReference type="AlphaFoldDB" id="A0AA97I7W0"/>
<keyword evidence="9" id="KW-1185">Reference proteome</keyword>
<keyword evidence="1 5" id="KW-0597">Phosphoprotein</keyword>
<accession>A0AA97I7W0</accession>
<organism evidence="8 9">
    <name type="scientific">Microbacterium betulae</name>
    <dbReference type="NCBI Taxonomy" id="2981139"/>
    <lineage>
        <taxon>Bacteria</taxon>
        <taxon>Bacillati</taxon>
        <taxon>Actinomycetota</taxon>
        <taxon>Actinomycetes</taxon>
        <taxon>Micrococcales</taxon>
        <taxon>Microbacteriaceae</taxon>
        <taxon>Microbacterium</taxon>
    </lineage>
</organism>
<evidence type="ECO:0000256" key="3">
    <source>
        <dbReference type="ARBA" id="ARBA00023125"/>
    </source>
</evidence>
<gene>
    <name evidence="8" type="ORF">N8K70_04135</name>
</gene>
<dbReference type="PANTHER" id="PTHR43214:SF24">
    <property type="entry name" value="TRANSCRIPTIONAL REGULATORY PROTEIN NARL-RELATED"/>
    <property type="match status" value="1"/>
</dbReference>
<dbReference type="PANTHER" id="PTHR43214">
    <property type="entry name" value="TWO-COMPONENT RESPONSE REGULATOR"/>
    <property type="match status" value="1"/>
</dbReference>
<dbReference type="SUPFAM" id="SSF52172">
    <property type="entry name" value="CheY-like"/>
    <property type="match status" value="1"/>
</dbReference>
<dbReference type="InterPro" id="IPR058245">
    <property type="entry name" value="NreC/VraR/RcsB-like_REC"/>
</dbReference>
<evidence type="ECO:0000256" key="2">
    <source>
        <dbReference type="ARBA" id="ARBA00023015"/>
    </source>
</evidence>
<feature type="domain" description="HTH luxR-type" evidence="6">
    <location>
        <begin position="150"/>
        <end position="215"/>
    </location>
</feature>
<dbReference type="PROSITE" id="PS50043">
    <property type="entry name" value="HTH_LUXR_2"/>
    <property type="match status" value="1"/>
</dbReference>
<dbReference type="EMBL" id="CP118157">
    <property type="protein sequence ID" value="WOF23880.1"/>
    <property type="molecule type" value="Genomic_DNA"/>
</dbReference>
<dbReference type="PROSITE" id="PS50110">
    <property type="entry name" value="RESPONSE_REGULATORY"/>
    <property type="match status" value="1"/>
</dbReference>
<name>A0AA97I7W0_9MICO</name>
<dbReference type="CDD" id="cd06170">
    <property type="entry name" value="LuxR_C_like"/>
    <property type="match status" value="1"/>
</dbReference>
<dbReference type="InterPro" id="IPR011006">
    <property type="entry name" value="CheY-like_superfamily"/>
</dbReference>
<dbReference type="GO" id="GO:0006355">
    <property type="term" value="P:regulation of DNA-templated transcription"/>
    <property type="evidence" value="ECO:0007669"/>
    <property type="project" value="InterPro"/>
</dbReference>
<dbReference type="SMART" id="SM00448">
    <property type="entry name" value="REC"/>
    <property type="match status" value="1"/>
</dbReference>
<dbReference type="KEGG" id="mbet:N8K70_04135"/>
<evidence type="ECO:0000256" key="5">
    <source>
        <dbReference type="PROSITE-ProRule" id="PRU00169"/>
    </source>
</evidence>
<dbReference type="GO" id="GO:0003677">
    <property type="term" value="F:DNA binding"/>
    <property type="evidence" value="ECO:0007669"/>
    <property type="project" value="UniProtKB-KW"/>
</dbReference>
<dbReference type="Proteomes" id="UP001305498">
    <property type="component" value="Chromosome"/>
</dbReference>
<evidence type="ECO:0000313" key="9">
    <source>
        <dbReference type="Proteomes" id="UP001305498"/>
    </source>
</evidence>
<dbReference type="PRINTS" id="PR00038">
    <property type="entry name" value="HTHLUXR"/>
</dbReference>
<sequence length="217" mass="23544">MNVRVLLVDDEVLVRSGLRLILEGRAGIEIVGEAADGVEAIALVEALRPDLVLMDIRMPVLDGLAATERILSRDPDQIIVMLTTFDADRTVLNALRAGAQGFLLKDTPPADLVASVLQAADGRVMLSPDVTRRLVAMTAGVPRSTRRTEAATRLATLTPREREVAGEVASGRSNAEIAERLFLSLATVKTHVRRVMEKLPADNRVQIAVCVHEAERE</sequence>
<evidence type="ECO:0000256" key="4">
    <source>
        <dbReference type="ARBA" id="ARBA00023163"/>
    </source>
</evidence>
<dbReference type="Pfam" id="PF00072">
    <property type="entry name" value="Response_reg"/>
    <property type="match status" value="1"/>
</dbReference>
<feature type="domain" description="Response regulatory" evidence="7">
    <location>
        <begin position="4"/>
        <end position="120"/>
    </location>
</feature>
<protein>
    <submittedName>
        <fullName evidence="8">Response regulator transcription factor</fullName>
    </submittedName>
</protein>
<evidence type="ECO:0000313" key="8">
    <source>
        <dbReference type="EMBL" id="WOF23880.1"/>
    </source>
</evidence>
<dbReference type="GO" id="GO:0000160">
    <property type="term" value="P:phosphorelay signal transduction system"/>
    <property type="evidence" value="ECO:0007669"/>
    <property type="project" value="InterPro"/>
</dbReference>
<dbReference type="CDD" id="cd17535">
    <property type="entry name" value="REC_NarL-like"/>
    <property type="match status" value="1"/>
</dbReference>
<keyword evidence="2" id="KW-0805">Transcription regulation</keyword>
<reference evidence="8 9" key="1">
    <citation type="submission" date="2023-02" db="EMBL/GenBank/DDBJ databases">
        <title>Microbacterium betulae sp. nov., isolated from birch wood.</title>
        <authorList>
            <person name="Pasciak M."/>
            <person name="Pawlik K.J."/>
            <person name="Martynowski D."/>
            <person name="Laczmanski L."/>
            <person name="Ciekot J."/>
            <person name="Szponar B."/>
            <person name="Wojcik-Fatla A."/>
            <person name="Mackiewicz B."/>
            <person name="Farian E."/>
            <person name="Cholewa G."/>
            <person name="Cholewa A."/>
            <person name="Dutkiewicz J."/>
        </authorList>
    </citation>
    <scope>NUCLEOTIDE SEQUENCE [LARGE SCALE GENOMIC DNA]</scope>
    <source>
        <strain evidence="8 9">AB</strain>
    </source>
</reference>
<dbReference type="Pfam" id="PF00196">
    <property type="entry name" value="GerE"/>
    <property type="match status" value="1"/>
</dbReference>
<evidence type="ECO:0000259" key="7">
    <source>
        <dbReference type="PROSITE" id="PS50110"/>
    </source>
</evidence>
<dbReference type="Gene3D" id="3.40.50.2300">
    <property type="match status" value="1"/>
</dbReference>
<dbReference type="InterPro" id="IPR039420">
    <property type="entry name" value="WalR-like"/>
</dbReference>
<evidence type="ECO:0000259" key="6">
    <source>
        <dbReference type="PROSITE" id="PS50043"/>
    </source>
</evidence>
<keyword evidence="4" id="KW-0804">Transcription</keyword>